<dbReference type="FunFam" id="3.30.70.100:FF:000008">
    <property type="entry name" value="Copper transport protein ATOX1"/>
    <property type="match status" value="1"/>
</dbReference>
<feature type="compositionally biased region" description="Low complexity" evidence="5">
    <location>
        <begin position="203"/>
        <end position="213"/>
    </location>
</feature>
<dbReference type="GO" id="GO:0046872">
    <property type="term" value="F:metal ion binding"/>
    <property type="evidence" value="ECO:0007669"/>
    <property type="project" value="UniProtKB-KW"/>
</dbReference>
<accession>A0A6I9RH84</accession>
<dbReference type="PROSITE" id="PS50846">
    <property type="entry name" value="HMA_2"/>
    <property type="match status" value="1"/>
</dbReference>
<dbReference type="Proteomes" id="UP000504607">
    <property type="component" value="Chromosome 7"/>
</dbReference>
<dbReference type="OrthoDB" id="689350at2759"/>
<evidence type="ECO:0000256" key="5">
    <source>
        <dbReference type="SAM" id="MobiDB-lite"/>
    </source>
</evidence>
<feature type="region of interest" description="Disordered" evidence="5">
    <location>
        <begin position="75"/>
        <end position="112"/>
    </location>
</feature>
<dbReference type="Gene3D" id="3.30.70.100">
    <property type="match status" value="1"/>
</dbReference>
<protein>
    <submittedName>
        <fullName evidence="8">Heavy metal-associated isoprenylated plant protein 37 isoform X1</fullName>
    </submittedName>
</protein>
<keyword evidence="3" id="KW-0636">Prenylation</keyword>
<feature type="compositionally biased region" description="Gly residues" evidence="5">
    <location>
        <begin position="185"/>
        <end position="202"/>
    </location>
</feature>
<evidence type="ECO:0000259" key="6">
    <source>
        <dbReference type="PROSITE" id="PS50846"/>
    </source>
</evidence>
<feature type="compositionally biased region" description="Basic and acidic residues" evidence="5">
    <location>
        <begin position="100"/>
        <end position="112"/>
    </location>
</feature>
<gene>
    <name evidence="8" type="primary">LOC105048455</name>
</gene>
<evidence type="ECO:0000313" key="8">
    <source>
        <dbReference type="RefSeq" id="XP_010926063.1"/>
    </source>
</evidence>
<feature type="region of interest" description="Disordered" evidence="5">
    <location>
        <begin position="178"/>
        <end position="217"/>
    </location>
</feature>
<dbReference type="Pfam" id="PF00403">
    <property type="entry name" value="HMA"/>
    <property type="match status" value="1"/>
</dbReference>
<dbReference type="PANTHER" id="PTHR45868">
    <property type="entry name" value="HEAVY METAL-ASSOCIATED ISOPRENYLATED PLANT PROTEIN 33-RELATED"/>
    <property type="match status" value="1"/>
</dbReference>
<feature type="domain" description="HMA" evidence="6">
    <location>
        <begin position="12"/>
        <end position="75"/>
    </location>
</feature>
<evidence type="ECO:0000256" key="4">
    <source>
        <dbReference type="ARBA" id="ARBA00024045"/>
    </source>
</evidence>
<evidence type="ECO:0000256" key="3">
    <source>
        <dbReference type="ARBA" id="ARBA00023289"/>
    </source>
</evidence>
<feature type="region of interest" description="Disordered" evidence="5">
    <location>
        <begin position="128"/>
        <end position="155"/>
    </location>
</feature>
<keyword evidence="7" id="KW-1185">Reference proteome</keyword>
<keyword evidence="1" id="KW-0488">Methylation</keyword>
<name>A0A6I9RH84_ELAGV</name>
<dbReference type="GeneID" id="105048455"/>
<dbReference type="InParanoid" id="A0A6I9RH84"/>
<dbReference type="KEGG" id="egu:105048455"/>
<dbReference type="InterPro" id="IPR006121">
    <property type="entry name" value="HMA_dom"/>
</dbReference>
<evidence type="ECO:0000256" key="1">
    <source>
        <dbReference type="ARBA" id="ARBA00022481"/>
    </source>
</evidence>
<dbReference type="InterPro" id="IPR036163">
    <property type="entry name" value="HMA_dom_sf"/>
</dbReference>
<evidence type="ECO:0000256" key="2">
    <source>
        <dbReference type="ARBA" id="ARBA00022723"/>
    </source>
</evidence>
<reference evidence="8" key="1">
    <citation type="submission" date="2025-08" db="UniProtKB">
        <authorList>
            <consortium name="RefSeq"/>
        </authorList>
    </citation>
    <scope>IDENTIFICATION</scope>
</reference>
<dbReference type="FunCoup" id="A0A6I9RH84">
    <property type="interactions" value="47"/>
</dbReference>
<keyword evidence="3" id="KW-0449">Lipoprotein</keyword>
<dbReference type="AlphaFoldDB" id="A0A6I9RH84"/>
<dbReference type="SUPFAM" id="SSF55008">
    <property type="entry name" value="HMA, heavy metal-associated domain"/>
    <property type="match status" value="1"/>
</dbReference>
<proteinExistence type="inferred from homology"/>
<comment type="similarity">
    <text evidence="4">Belongs to the HIPP family.</text>
</comment>
<dbReference type="CDD" id="cd00371">
    <property type="entry name" value="HMA"/>
    <property type="match status" value="1"/>
</dbReference>
<evidence type="ECO:0000313" key="7">
    <source>
        <dbReference type="Proteomes" id="UP000504607"/>
    </source>
</evidence>
<dbReference type="PANTHER" id="PTHR45868:SF19">
    <property type="entry name" value="HEAVY METAL-ASSOCIATED ISOPRENYLATED PLANT PROTEIN 37"/>
    <property type="match status" value="1"/>
</dbReference>
<feature type="compositionally biased region" description="Low complexity" evidence="5">
    <location>
        <begin position="84"/>
        <end position="96"/>
    </location>
</feature>
<feature type="compositionally biased region" description="Acidic residues" evidence="5">
    <location>
        <begin position="135"/>
        <end position="155"/>
    </location>
</feature>
<dbReference type="RefSeq" id="XP_010926063.1">
    <property type="nucleotide sequence ID" value="XM_010927761.2"/>
</dbReference>
<keyword evidence="2" id="KW-0479">Metal-binding</keyword>
<organism evidence="7 8">
    <name type="scientific">Elaeis guineensis var. tenera</name>
    <name type="common">Oil palm</name>
    <dbReference type="NCBI Taxonomy" id="51953"/>
    <lineage>
        <taxon>Eukaryota</taxon>
        <taxon>Viridiplantae</taxon>
        <taxon>Streptophyta</taxon>
        <taxon>Embryophyta</taxon>
        <taxon>Tracheophyta</taxon>
        <taxon>Spermatophyta</taxon>
        <taxon>Magnoliopsida</taxon>
        <taxon>Liliopsida</taxon>
        <taxon>Arecaceae</taxon>
        <taxon>Arecoideae</taxon>
        <taxon>Cocoseae</taxon>
        <taxon>Elaeidinae</taxon>
        <taxon>Elaeis</taxon>
    </lineage>
</organism>
<sequence length="380" mass="41772">MVKGEDFKVLKMRTYVLKVNMHCHGCKEKVKKLLRKIEGVCSVSIDVEHQQVTVTGNVDSGTLIKKLARSGKRAELWSQKTTSQNHKANQQKQAAAVGHPMKDGHKNNKDKGKQGLIQSLQVFKNQHNKLSSLSSDEEDYDDDDDDDDDEDDDLDALPFLNMNQLNFLRQASNATANAKKTGHGISAGGNGNSGAGNKGGGNPNQNQIKNPNGLQQQGIDFSANSKIVNGVHLGGGNPHAGEGRRVNDINGTMMGLHGLGGNNGGGFQGNGLPGYTRFPSNGEVYGRHHQSPMMVNMQGYQAHPPSMMNNLRGLNNNNMMMHPSTYMQPRMMYHRSPQIPPYTGYYNLYPSPYYPNNQSENDDYGVHLFSDENTRGCVVM</sequence>